<dbReference type="PROSITE" id="PS51007">
    <property type="entry name" value="CYTC"/>
    <property type="match status" value="2"/>
</dbReference>
<gene>
    <name evidence="14" type="ordered locus">WS1491</name>
</gene>
<evidence type="ECO:0000256" key="9">
    <source>
        <dbReference type="ARBA" id="ARBA00023002"/>
    </source>
</evidence>
<evidence type="ECO:0000256" key="8">
    <source>
        <dbReference type="ARBA" id="ARBA00022982"/>
    </source>
</evidence>
<keyword evidence="3 14" id="KW-0575">Peroxidase</keyword>
<dbReference type="GO" id="GO:0004130">
    <property type="term" value="F:cytochrome-c peroxidase activity"/>
    <property type="evidence" value="ECO:0007669"/>
    <property type="project" value="UniProtKB-EC"/>
</dbReference>
<dbReference type="SUPFAM" id="SSF46626">
    <property type="entry name" value="Cytochrome c"/>
    <property type="match status" value="2"/>
</dbReference>
<dbReference type="GO" id="GO:0009055">
    <property type="term" value="F:electron transfer activity"/>
    <property type="evidence" value="ECO:0007669"/>
    <property type="project" value="InterPro"/>
</dbReference>
<dbReference type="GO" id="GO:0042597">
    <property type="term" value="C:periplasmic space"/>
    <property type="evidence" value="ECO:0007669"/>
    <property type="project" value="UniProtKB-SubCell"/>
</dbReference>
<comment type="subcellular location">
    <subcellularLocation>
        <location evidence="1">Periplasm</location>
    </subcellularLocation>
</comment>
<evidence type="ECO:0000256" key="4">
    <source>
        <dbReference type="ARBA" id="ARBA00022617"/>
    </source>
</evidence>
<organism evidence="15">
    <name type="scientific">Wolinella succinogenes (strain ATCC 29543 / DSM 1740 / CCUG 13145 / JCM 31913 / LMG 7466 / NCTC 11488 / FDC 602W)</name>
    <name type="common">Vibrio succinogenes</name>
    <dbReference type="NCBI Taxonomy" id="273121"/>
    <lineage>
        <taxon>Bacteria</taxon>
        <taxon>Pseudomonadati</taxon>
        <taxon>Campylobacterota</taxon>
        <taxon>Epsilonproteobacteria</taxon>
        <taxon>Campylobacterales</taxon>
        <taxon>Helicobacteraceae</taxon>
        <taxon>Wolinella</taxon>
    </lineage>
</organism>
<evidence type="ECO:0000256" key="11">
    <source>
        <dbReference type="PIRSR" id="PIRSR000294-1"/>
    </source>
</evidence>
<dbReference type="eggNOG" id="COG1858">
    <property type="taxonomic scope" value="Bacteria"/>
</dbReference>
<dbReference type="GO" id="GO:0046872">
    <property type="term" value="F:metal ion binding"/>
    <property type="evidence" value="ECO:0007669"/>
    <property type="project" value="UniProtKB-KW"/>
</dbReference>
<feature type="domain" description="Cytochrome c" evidence="13">
    <location>
        <begin position="62"/>
        <end position="172"/>
    </location>
</feature>
<comment type="PTM">
    <text evidence="11">Binds 2 heme groups per subunit.</text>
</comment>
<proteinExistence type="predicted"/>
<name>Q7M8Q2_WOLSU</name>
<keyword evidence="2" id="KW-0813">Transport</keyword>
<feature type="binding site" description="axial binding residue" evidence="12">
    <location>
        <position position="88"/>
    </location>
    <ligand>
        <name>heme c</name>
        <dbReference type="ChEBI" id="CHEBI:61717"/>
        <label>1</label>
    </ligand>
    <ligandPart>
        <name>Fe</name>
        <dbReference type="ChEBI" id="CHEBI:18248"/>
    </ligandPart>
</feature>
<feature type="binding site" description="covalent" evidence="11">
    <location>
        <position position="87"/>
    </location>
    <ligand>
        <name>heme c</name>
        <dbReference type="ChEBI" id="CHEBI:61717"/>
        <label>1</label>
    </ligand>
</feature>
<evidence type="ECO:0000256" key="3">
    <source>
        <dbReference type="ARBA" id="ARBA00022559"/>
    </source>
</evidence>
<dbReference type="FunFam" id="1.10.760.10:FF:000004">
    <property type="entry name" value="Cytochrome c peroxidase"/>
    <property type="match status" value="1"/>
</dbReference>
<evidence type="ECO:0000259" key="13">
    <source>
        <dbReference type="PROSITE" id="PS51007"/>
    </source>
</evidence>
<dbReference type="STRING" id="273121.WS1491"/>
<keyword evidence="9 14" id="KW-0560">Oxidoreductase</keyword>
<dbReference type="EMBL" id="BX571661">
    <property type="protein sequence ID" value="CAE10543.1"/>
    <property type="molecule type" value="Genomic_DNA"/>
</dbReference>
<dbReference type="InterPro" id="IPR026259">
    <property type="entry name" value="MauG/Cytc_peroxidase"/>
</dbReference>
<keyword evidence="7" id="KW-0574">Periplasm</keyword>
<keyword evidence="8" id="KW-0249">Electron transport</keyword>
<keyword evidence="6" id="KW-0732">Signal</keyword>
<dbReference type="Gene3D" id="1.10.760.10">
    <property type="entry name" value="Cytochrome c-like domain"/>
    <property type="match status" value="2"/>
</dbReference>
<keyword evidence="15" id="KW-1185">Reference proteome</keyword>
<feature type="binding site" description="covalent" evidence="11">
    <location>
        <position position="233"/>
    </location>
    <ligand>
        <name>heme c</name>
        <dbReference type="ChEBI" id="CHEBI:61717"/>
        <label>2</label>
    </ligand>
</feature>
<evidence type="ECO:0000313" key="15">
    <source>
        <dbReference type="Proteomes" id="UP000000422"/>
    </source>
</evidence>
<dbReference type="InterPro" id="IPR036909">
    <property type="entry name" value="Cyt_c-like_dom_sf"/>
</dbReference>
<evidence type="ECO:0000256" key="6">
    <source>
        <dbReference type="ARBA" id="ARBA00022729"/>
    </source>
</evidence>
<feature type="binding site" description="axial binding residue" evidence="12">
    <location>
        <position position="298"/>
    </location>
    <ligand>
        <name>heme c</name>
        <dbReference type="ChEBI" id="CHEBI:61717"/>
        <label>2</label>
    </ligand>
    <ligandPart>
        <name>Fe</name>
        <dbReference type="ChEBI" id="CHEBI:18248"/>
    </ligandPart>
</feature>
<dbReference type="EC" id="1.11.1.5" evidence="14"/>
<feature type="binding site" description="axial binding residue" evidence="12">
    <location>
        <position position="104"/>
    </location>
    <ligand>
        <name>heme c</name>
        <dbReference type="ChEBI" id="CHEBI:61717"/>
        <label>1</label>
    </ligand>
    <ligandPart>
        <name>Fe</name>
        <dbReference type="ChEBI" id="CHEBI:18248"/>
    </ligandPart>
</feature>
<evidence type="ECO:0000256" key="10">
    <source>
        <dbReference type="ARBA" id="ARBA00023004"/>
    </source>
</evidence>
<keyword evidence="10 12" id="KW-0408">Iron</keyword>
<dbReference type="Proteomes" id="UP000000422">
    <property type="component" value="Chromosome"/>
</dbReference>
<evidence type="ECO:0000256" key="2">
    <source>
        <dbReference type="ARBA" id="ARBA00022448"/>
    </source>
</evidence>
<protein>
    <submittedName>
        <fullName evidence="14">PUTATIVE CYTOCHROME C551 PEROXIDASE</fullName>
        <ecNumber evidence="14">1.11.1.5</ecNumber>
    </submittedName>
</protein>
<dbReference type="InterPro" id="IPR004852">
    <property type="entry name" value="Di-haem_cyt_c_peroxidsae"/>
</dbReference>
<dbReference type="GO" id="GO:0020037">
    <property type="term" value="F:heme binding"/>
    <property type="evidence" value="ECO:0007669"/>
    <property type="project" value="InterPro"/>
</dbReference>
<dbReference type="Pfam" id="PF00034">
    <property type="entry name" value="Cytochrom_C"/>
    <property type="match status" value="1"/>
</dbReference>
<evidence type="ECO:0000313" key="14">
    <source>
        <dbReference type="EMBL" id="CAE10543.1"/>
    </source>
</evidence>
<dbReference type="InterPro" id="IPR009056">
    <property type="entry name" value="Cyt_c-like_dom"/>
</dbReference>
<dbReference type="AlphaFoldDB" id="Q7M8Q2"/>
<feature type="binding site" description="covalent" evidence="11">
    <location>
        <position position="84"/>
    </location>
    <ligand>
        <name>heme c</name>
        <dbReference type="ChEBI" id="CHEBI:61717"/>
        <label>1</label>
    </ligand>
</feature>
<keyword evidence="5 12" id="KW-0479">Metal-binding</keyword>
<feature type="binding site" description="axial binding residue" evidence="12">
    <location>
        <position position="234"/>
    </location>
    <ligand>
        <name>heme c</name>
        <dbReference type="ChEBI" id="CHEBI:61717"/>
        <label>2</label>
    </ligand>
    <ligandPart>
        <name>Fe</name>
        <dbReference type="ChEBI" id="CHEBI:18248"/>
    </ligandPart>
</feature>
<feature type="binding site" description="covalent" evidence="11">
    <location>
        <position position="230"/>
    </location>
    <ligand>
        <name>heme c</name>
        <dbReference type="ChEBI" id="CHEBI:61717"/>
        <label>2</label>
    </ligand>
</feature>
<accession>Q7M8Q2</accession>
<feature type="domain" description="Cytochrome c" evidence="13">
    <location>
        <begin position="216"/>
        <end position="323"/>
    </location>
</feature>
<keyword evidence="4 11" id="KW-0349">Heme</keyword>
<evidence type="ECO:0000256" key="1">
    <source>
        <dbReference type="ARBA" id="ARBA00004418"/>
    </source>
</evidence>
<sequence>MLKQVVMFGSMVLAATTLLADDAALIKKVKEAGILALPKDPKALTKLAEQSEDAKLNPTTKEKVELGKKLYFDPRLSRSNLISCNTCHNLGLGGADAVPAAIGHKWTANPSHLNSPTVYNSVFNSVQFWDGRSAHLADQAQGPIQAGPEMAAPKELVEERINSIPAYVAEFKKAYGKDVKVDFKLIADTIAVFERTLVTPSRFDDFLNGDSKALSKAEKEGLDLFIEKGCTACHTGVNLGGTMQPFQVAAQYKFASLGDFKGDANGMVKTPTLRNITETAPYFHNGAFWSLSDAIKEMGSTQLGIAISDAEAGKIATFLGSLEGRKPKVDYPMLPAMTDATPKPTFD</sequence>
<dbReference type="KEGG" id="wsu:WS1491"/>
<dbReference type="PIRSF" id="PIRSF000294">
    <property type="entry name" value="Cytochrome-c_peroxidase"/>
    <property type="match status" value="1"/>
</dbReference>
<dbReference type="Pfam" id="PF03150">
    <property type="entry name" value="CCP_MauG"/>
    <property type="match status" value="1"/>
</dbReference>
<evidence type="ECO:0000256" key="5">
    <source>
        <dbReference type="ARBA" id="ARBA00022723"/>
    </source>
</evidence>
<reference evidence="14 15" key="1">
    <citation type="journal article" date="2003" name="Proc. Natl. Acad. Sci. U.S.A.">
        <title>Complete genome sequence and analysis of Wolinella succinogenes.</title>
        <authorList>
            <person name="Baar C."/>
            <person name="Eppinger M."/>
            <person name="Raddatz G."/>
            <person name="Simon JM."/>
            <person name="Lanz C."/>
            <person name="Klimmek O."/>
            <person name="Nandakumar R."/>
            <person name="Gross R."/>
            <person name="Rosinus A."/>
            <person name="Keller H."/>
            <person name="Jagtap P."/>
            <person name="Linke B."/>
            <person name="Meyer F."/>
            <person name="Lederer H."/>
            <person name="Schuster S.C."/>
        </authorList>
    </citation>
    <scope>NUCLEOTIDE SEQUENCE [LARGE SCALE GENOMIC DNA]</scope>
    <source>
        <strain evidence="15">ATCC 29543 / DSM 1740 / CCUG 13145 / JCM 31913 / LMG 7466 / NCTC 11488 / FDC 602W</strain>
    </source>
</reference>
<dbReference type="PANTHER" id="PTHR30600:SF7">
    <property type="entry name" value="CYTOCHROME C PEROXIDASE-RELATED"/>
    <property type="match status" value="1"/>
</dbReference>
<evidence type="ECO:0000256" key="12">
    <source>
        <dbReference type="PIRSR" id="PIRSR000294-2"/>
    </source>
</evidence>
<dbReference type="PANTHER" id="PTHR30600">
    <property type="entry name" value="CYTOCHROME C PEROXIDASE-RELATED"/>
    <property type="match status" value="1"/>
</dbReference>
<evidence type="ECO:0000256" key="7">
    <source>
        <dbReference type="ARBA" id="ARBA00022764"/>
    </source>
</evidence>
<dbReference type="InterPro" id="IPR051395">
    <property type="entry name" value="Cytochrome_c_Peroxidase/MauG"/>
</dbReference>
<dbReference type="HOGENOM" id="CLU_034652_1_0_7"/>
<comment type="cofactor">
    <cofactor evidence="11">
        <name>heme</name>
        <dbReference type="ChEBI" id="CHEBI:30413"/>
    </cofactor>
    <text evidence="11">Binds 2 heme groups.</text>
</comment>